<feature type="non-terminal residue" evidence="3">
    <location>
        <position position="1"/>
    </location>
</feature>
<accession>V5I3S2</accession>
<reference evidence="3" key="1">
    <citation type="journal article" date="2015" name="Sci. Rep.">
        <title>Tissue- and time-dependent transcription in Ixodes ricinus salivary glands and midguts when blood feeding on the vertebrate host.</title>
        <authorList>
            <person name="Kotsyfakis M."/>
            <person name="Schwarz A."/>
            <person name="Erhart J."/>
            <person name="Ribeiro J.M."/>
        </authorList>
    </citation>
    <scope>NUCLEOTIDE SEQUENCE</scope>
    <source>
        <tissue evidence="3">Salivary gland and midgut</tissue>
    </source>
</reference>
<proteinExistence type="evidence at transcript level"/>
<evidence type="ECO:0000313" key="3">
    <source>
        <dbReference type="EMBL" id="JAB82588.1"/>
    </source>
</evidence>
<protein>
    <submittedName>
        <fullName evidence="3">Putative secreted protein</fullName>
    </submittedName>
</protein>
<feature type="signal peptide" evidence="2">
    <location>
        <begin position="1"/>
        <end position="26"/>
    </location>
</feature>
<sequence>VTMKIQALPIIAVVAGLLSIVCGAPAANEENKRAEEPVKEDRSCKKRDAEAKTEKGPVLGCNYFCHEREGDVSYVEKYYPDGVPCQYSDSLISKCTNKECPYPKEDMEQIKENREG</sequence>
<feature type="compositionally biased region" description="Basic and acidic residues" evidence="1">
    <location>
        <begin position="29"/>
        <end position="49"/>
    </location>
</feature>
<name>V5I3S2_IXORI</name>
<keyword evidence="2" id="KW-0732">Signal</keyword>
<feature type="chain" id="PRO_5004736279" evidence="2">
    <location>
        <begin position="27"/>
        <end position="116"/>
    </location>
</feature>
<feature type="region of interest" description="Disordered" evidence="1">
    <location>
        <begin position="28"/>
        <end position="49"/>
    </location>
</feature>
<dbReference type="AlphaFoldDB" id="V5I3S2"/>
<evidence type="ECO:0000256" key="1">
    <source>
        <dbReference type="SAM" id="MobiDB-lite"/>
    </source>
</evidence>
<dbReference type="EMBL" id="GANP01001880">
    <property type="protein sequence ID" value="JAB82588.1"/>
    <property type="molecule type" value="mRNA"/>
</dbReference>
<organism evidence="3">
    <name type="scientific">Ixodes ricinus</name>
    <name type="common">Common tick</name>
    <name type="synonym">Acarus ricinus</name>
    <dbReference type="NCBI Taxonomy" id="34613"/>
    <lineage>
        <taxon>Eukaryota</taxon>
        <taxon>Metazoa</taxon>
        <taxon>Ecdysozoa</taxon>
        <taxon>Arthropoda</taxon>
        <taxon>Chelicerata</taxon>
        <taxon>Arachnida</taxon>
        <taxon>Acari</taxon>
        <taxon>Parasitiformes</taxon>
        <taxon>Ixodida</taxon>
        <taxon>Ixodoidea</taxon>
        <taxon>Ixodidae</taxon>
        <taxon>Ixodinae</taxon>
        <taxon>Ixodes</taxon>
    </lineage>
</organism>
<evidence type="ECO:0000256" key="2">
    <source>
        <dbReference type="SAM" id="SignalP"/>
    </source>
</evidence>
<feature type="non-terminal residue" evidence="3">
    <location>
        <position position="116"/>
    </location>
</feature>